<feature type="compositionally biased region" description="Polar residues" evidence="1">
    <location>
        <begin position="22"/>
        <end position="32"/>
    </location>
</feature>
<feature type="compositionally biased region" description="Acidic residues" evidence="1">
    <location>
        <begin position="73"/>
        <end position="103"/>
    </location>
</feature>
<dbReference type="Proteomes" id="UP001293254">
    <property type="component" value="Unassembled WGS sequence"/>
</dbReference>
<sequence>MTDGFVNKNREFNFYLDAKIQESTTQIRSSNPVKVMQPADVVDNEVQDNETGGGEGFNDSDYDLSDDGKTEGDGEGDFEGDEVLESGDDVPNEGLTVEEDEGEGNAGIEESGSESEHSEDDLMLNGDDFHSEGEV</sequence>
<proteinExistence type="predicted"/>
<dbReference type="EMBL" id="JACGWO010000005">
    <property type="protein sequence ID" value="KAK4426619.1"/>
    <property type="molecule type" value="Genomic_DNA"/>
</dbReference>
<evidence type="ECO:0000256" key="1">
    <source>
        <dbReference type="SAM" id="MobiDB-lite"/>
    </source>
</evidence>
<gene>
    <name evidence="2" type="ORF">Salat_1430600</name>
</gene>
<evidence type="ECO:0000313" key="3">
    <source>
        <dbReference type="Proteomes" id="UP001293254"/>
    </source>
</evidence>
<name>A0AAE2CLS5_9LAMI</name>
<keyword evidence="3" id="KW-1185">Reference proteome</keyword>
<protein>
    <submittedName>
        <fullName evidence="2">Uncharacterized protein</fullName>
    </submittedName>
</protein>
<evidence type="ECO:0000313" key="2">
    <source>
        <dbReference type="EMBL" id="KAK4426619.1"/>
    </source>
</evidence>
<comment type="caution">
    <text evidence="2">The sequence shown here is derived from an EMBL/GenBank/DDBJ whole genome shotgun (WGS) entry which is preliminary data.</text>
</comment>
<organism evidence="2 3">
    <name type="scientific">Sesamum alatum</name>
    <dbReference type="NCBI Taxonomy" id="300844"/>
    <lineage>
        <taxon>Eukaryota</taxon>
        <taxon>Viridiplantae</taxon>
        <taxon>Streptophyta</taxon>
        <taxon>Embryophyta</taxon>
        <taxon>Tracheophyta</taxon>
        <taxon>Spermatophyta</taxon>
        <taxon>Magnoliopsida</taxon>
        <taxon>eudicotyledons</taxon>
        <taxon>Gunneridae</taxon>
        <taxon>Pentapetalae</taxon>
        <taxon>asterids</taxon>
        <taxon>lamiids</taxon>
        <taxon>Lamiales</taxon>
        <taxon>Pedaliaceae</taxon>
        <taxon>Sesamum</taxon>
    </lineage>
</organism>
<dbReference type="AlphaFoldDB" id="A0AAE2CLS5"/>
<feature type="compositionally biased region" description="Acidic residues" evidence="1">
    <location>
        <begin position="111"/>
        <end position="122"/>
    </location>
</feature>
<feature type="region of interest" description="Disordered" evidence="1">
    <location>
        <begin position="22"/>
        <end position="135"/>
    </location>
</feature>
<accession>A0AAE2CLS5</accession>
<reference evidence="2" key="2">
    <citation type="journal article" date="2024" name="Plant">
        <title>Genomic evolution and insights into agronomic trait innovations of Sesamum species.</title>
        <authorList>
            <person name="Miao H."/>
            <person name="Wang L."/>
            <person name="Qu L."/>
            <person name="Liu H."/>
            <person name="Sun Y."/>
            <person name="Le M."/>
            <person name="Wang Q."/>
            <person name="Wei S."/>
            <person name="Zheng Y."/>
            <person name="Lin W."/>
            <person name="Duan Y."/>
            <person name="Cao H."/>
            <person name="Xiong S."/>
            <person name="Wang X."/>
            <person name="Wei L."/>
            <person name="Li C."/>
            <person name="Ma Q."/>
            <person name="Ju M."/>
            <person name="Zhao R."/>
            <person name="Li G."/>
            <person name="Mu C."/>
            <person name="Tian Q."/>
            <person name="Mei H."/>
            <person name="Zhang T."/>
            <person name="Gao T."/>
            <person name="Zhang H."/>
        </authorList>
    </citation>
    <scope>NUCLEOTIDE SEQUENCE</scope>
    <source>
        <strain evidence="2">3651</strain>
    </source>
</reference>
<reference evidence="2" key="1">
    <citation type="submission" date="2020-06" db="EMBL/GenBank/DDBJ databases">
        <authorList>
            <person name="Li T."/>
            <person name="Hu X."/>
            <person name="Zhang T."/>
            <person name="Song X."/>
            <person name="Zhang H."/>
            <person name="Dai N."/>
            <person name="Sheng W."/>
            <person name="Hou X."/>
            <person name="Wei L."/>
        </authorList>
    </citation>
    <scope>NUCLEOTIDE SEQUENCE</scope>
    <source>
        <strain evidence="2">3651</strain>
        <tissue evidence="2">Leaf</tissue>
    </source>
</reference>